<accession>A0A415G1E8</accession>
<name>A0A415G1E8_9BACE</name>
<reference evidence="1 2" key="1">
    <citation type="submission" date="2018-08" db="EMBL/GenBank/DDBJ databases">
        <title>A genome reference for cultivated species of the human gut microbiota.</title>
        <authorList>
            <person name="Zou Y."/>
            <person name="Xue W."/>
            <person name="Luo G."/>
        </authorList>
    </citation>
    <scope>NUCLEOTIDE SEQUENCE [LARGE SCALE GENOMIC DNA]</scope>
    <source>
        <strain evidence="1 2">AF46-11NS</strain>
    </source>
</reference>
<dbReference type="AlphaFoldDB" id="A0A415G1E8"/>
<evidence type="ECO:0000313" key="2">
    <source>
        <dbReference type="Proteomes" id="UP000285503"/>
    </source>
</evidence>
<organism evidence="1 2">
    <name type="scientific">Bacteroides xylanisolvens</name>
    <dbReference type="NCBI Taxonomy" id="371601"/>
    <lineage>
        <taxon>Bacteria</taxon>
        <taxon>Pseudomonadati</taxon>
        <taxon>Bacteroidota</taxon>
        <taxon>Bacteroidia</taxon>
        <taxon>Bacteroidales</taxon>
        <taxon>Bacteroidaceae</taxon>
        <taxon>Bacteroides</taxon>
    </lineage>
</organism>
<protein>
    <submittedName>
        <fullName evidence="1">Uncharacterized protein</fullName>
    </submittedName>
</protein>
<proteinExistence type="predicted"/>
<comment type="caution">
    <text evidence="1">The sequence shown here is derived from an EMBL/GenBank/DDBJ whole genome shotgun (WGS) entry which is preliminary data.</text>
</comment>
<sequence>MFHALKLFVSHRETKCFTPRNHSFHTGKLFVSNRDETIRLKPASLLLYILQEKGSRRRIRHKKRN</sequence>
<evidence type="ECO:0000313" key="1">
    <source>
        <dbReference type="EMBL" id="RHK29642.1"/>
    </source>
</evidence>
<dbReference type="EMBL" id="QRNE01000004">
    <property type="protein sequence ID" value="RHK29642.1"/>
    <property type="molecule type" value="Genomic_DNA"/>
</dbReference>
<gene>
    <name evidence="1" type="ORF">DW075_01865</name>
</gene>
<dbReference type="Proteomes" id="UP000285503">
    <property type="component" value="Unassembled WGS sequence"/>
</dbReference>